<dbReference type="EMBL" id="JBCLPP010000025">
    <property type="protein sequence ID" value="MEY8245855.1"/>
    <property type="molecule type" value="Genomic_DNA"/>
</dbReference>
<name>A0ABV4D052_9BACT</name>
<dbReference type="Gene3D" id="3.40.30.10">
    <property type="entry name" value="Glutaredoxin"/>
    <property type="match status" value="1"/>
</dbReference>
<organism evidence="3 4">
    <name type="scientific">Heminiphilus faecis</name>
    <dbReference type="NCBI Taxonomy" id="2601703"/>
    <lineage>
        <taxon>Bacteria</taxon>
        <taxon>Pseudomonadati</taxon>
        <taxon>Bacteroidota</taxon>
        <taxon>Bacteroidia</taxon>
        <taxon>Bacteroidales</taxon>
        <taxon>Muribaculaceae</taxon>
        <taxon>Heminiphilus</taxon>
    </lineage>
</organism>
<dbReference type="Pfam" id="PF00578">
    <property type="entry name" value="AhpC-TSA"/>
    <property type="match status" value="1"/>
</dbReference>
<evidence type="ECO:0000313" key="4">
    <source>
        <dbReference type="Proteomes" id="UP001565200"/>
    </source>
</evidence>
<evidence type="ECO:0000259" key="2">
    <source>
        <dbReference type="Pfam" id="PF00578"/>
    </source>
</evidence>
<dbReference type="InterPro" id="IPR000866">
    <property type="entry name" value="AhpC/TSA"/>
</dbReference>
<feature type="chain" id="PRO_5047223130" evidence="1">
    <location>
        <begin position="26"/>
        <end position="167"/>
    </location>
</feature>
<proteinExistence type="predicted"/>
<reference evidence="3 4" key="1">
    <citation type="submission" date="2024-03" db="EMBL/GenBank/DDBJ databases">
        <title>Mouse gut bacterial collection (mGBC) of GemPharmatech.</title>
        <authorList>
            <person name="He Y."/>
            <person name="Dong L."/>
            <person name="Wu D."/>
            <person name="Gao X."/>
            <person name="Lin Z."/>
        </authorList>
    </citation>
    <scope>NUCLEOTIDE SEQUENCE [LARGE SCALE GENOMIC DNA]</scope>
    <source>
        <strain evidence="3 4">54-13</strain>
    </source>
</reference>
<keyword evidence="1" id="KW-0732">Signal</keyword>
<dbReference type="SUPFAM" id="SSF52833">
    <property type="entry name" value="Thioredoxin-like"/>
    <property type="match status" value="1"/>
</dbReference>
<accession>A0ABV4D052</accession>
<dbReference type="InterPro" id="IPR036249">
    <property type="entry name" value="Thioredoxin-like_sf"/>
</dbReference>
<evidence type="ECO:0000313" key="3">
    <source>
        <dbReference type="EMBL" id="MEY8245855.1"/>
    </source>
</evidence>
<keyword evidence="4" id="KW-1185">Reference proteome</keyword>
<protein>
    <submittedName>
        <fullName evidence="3">Thioredoxin-like domain-containing protein</fullName>
    </submittedName>
</protein>
<dbReference type="Proteomes" id="UP001565200">
    <property type="component" value="Unassembled WGS sequence"/>
</dbReference>
<feature type="domain" description="Alkyl hydroperoxide reductase subunit C/ Thiol specific antioxidant" evidence="2">
    <location>
        <begin position="31"/>
        <end position="153"/>
    </location>
</feature>
<feature type="signal peptide" evidence="1">
    <location>
        <begin position="1"/>
        <end position="25"/>
    </location>
</feature>
<dbReference type="RefSeq" id="WP_121699026.1">
    <property type="nucleotide sequence ID" value="NZ_JBCLPP010000025.1"/>
</dbReference>
<evidence type="ECO:0000256" key="1">
    <source>
        <dbReference type="SAM" id="SignalP"/>
    </source>
</evidence>
<comment type="caution">
    <text evidence="3">The sequence shown here is derived from an EMBL/GenBank/DDBJ whole genome shotgun (WGS) entry which is preliminary data.</text>
</comment>
<sequence>MKKTMTIIVIFAVLLGLGSAATNTAVDGKNGYRAPMFRVERNDSVIALDDMKGKWVLLQFWTSSDPASRIACRDYSDFEECQASDNFQERFRLLSVNLDRSERLFREIVRRDGLSAKSQFHVKGSQANQLIKDYHLESGMKSFLIDPQGRIVAKNPTEKMLKEIAIN</sequence>
<gene>
    <name evidence="3" type="ORF">AAK873_09545</name>
</gene>